<dbReference type="SUPFAM" id="SSF81338">
    <property type="entry name" value="Aquaporin-like"/>
    <property type="match status" value="1"/>
</dbReference>
<keyword evidence="4" id="KW-0472">Membrane</keyword>
<dbReference type="GO" id="GO:0015267">
    <property type="term" value="F:channel activity"/>
    <property type="evidence" value="ECO:0007669"/>
    <property type="project" value="InterPro"/>
</dbReference>
<dbReference type="Gene3D" id="1.20.1080.10">
    <property type="entry name" value="Glycerol uptake facilitator protein"/>
    <property type="match status" value="1"/>
</dbReference>
<dbReference type="InterPro" id="IPR000425">
    <property type="entry name" value="MIP"/>
</dbReference>
<comment type="subcellular location">
    <subcellularLocation>
        <location evidence="1">Membrane</location>
        <topology evidence="1">Multi-pass membrane protein</topology>
    </subcellularLocation>
</comment>
<dbReference type="InParanoid" id="A0A0V0R6L5"/>
<evidence type="ECO:0000256" key="2">
    <source>
        <dbReference type="ARBA" id="ARBA00022692"/>
    </source>
</evidence>
<dbReference type="InterPro" id="IPR023271">
    <property type="entry name" value="Aquaporin-like"/>
</dbReference>
<dbReference type="Pfam" id="PF00230">
    <property type="entry name" value="MIP"/>
    <property type="match status" value="1"/>
</dbReference>
<dbReference type="GO" id="GO:0016020">
    <property type="term" value="C:membrane"/>
    <property type="evidence" value="ECO:0007669"/>
    <property type="project" value="UniProtKB-SubCell"/>
</dbReference>
<evidence type="ECO:0000256" key="1">
    <source>
        <dbReference type="ARBA" id="ARBA00004141"/>
    </source>
</evidence>
<evidence type="ECO:0000313" key="5">
    <source>
        <dbReference type="EMBL" id="KRX10121.1"/>
    </source>
</evidence>
<dbReference type="EMBL" id="LDAU01000040">
    <property type="protein sequence ID" value="KRX10121.1"/>
    <property type="molecule type" value="Genomic_DNA"/>
</dbReference>
<reference evidence="5 6" key="1">
    <citation type="journal article" date="2015" name="Sci. Rep.">
        <title>Genome of the facultative scuticociliatosis pathogen Pseudocohnilembus persalinus provides insight into its virulence through horizontal gene transfer.</title>
        <authorList>
            <person name="Xiong J."/>
            <person name="Wang G."/>
            <person name="Cheng J."/>
            <person name="Tian M."/>
            <person name="Pan X."/>
            <person name="Warren A."/>
            <person name="Jiang C."/>
            <person name="Yuan D."/>
            <person name="Miao W."/>
        </authorList>
    </citation>
    <scope>NUCLEOTIDE SEQUENCE [LARGE SCALE GENOMIC DNA]</scope>
    <source>
        <strain evidence="5">36N120E</strain>
    </source>
</reference>
<protein>
    <submittedName>
        <fullName evidence="5">Aquaporin-like protein</fullName>
    </submittedName>
</protein>
<sequence length="132" mass="15221">MNKEISNKENDNFITIRGIRFQIPQTKNPITNWRKTKILAWELLGTAVFTYGICQATTPYYVSLSLFAGLLLTAPISGGHLNSGVSLGFFIKGDIPILELLFRMIGQFRIFLCLRRWRNYARCIWNFPRFVG</sequence>
<dbReference type="AlphaFoldDB" id="A0A0V0R6L5"/>
<evidence type="ECO:0000256" key="3">
    <source>
        <dbReference type="ARBA" id="ARBA00022989"/>
    </source>
</evidence>
<proteinExistence type="predicted"/>
<evidence type="ECO:0000256" key="4">
    <source>
        <dbReference type="ARBA" id="ARBA00023136"/>
    </source>
</evidence>
<keyword evidence="2" id="KW-0812">Transmembrane</keyword>
<dbReference type="OrthoDB" id="3222at2759"/>
<keyword evidence="6" id="KW-1185">Reference proteome</keyword>
<organism evidence="5 6">
    <name type="scientific">Pseudocohnilembus persalinus</name>
    <name type="common">Ciliate</name>
    <dbReference type="NCBI Taxonomy" id="266149"/>
    <lineage>
        <taxon>Eukaryota</taxon>
        <taxon>Sar</taxon>
        <taxon>Alveolata</taxon>
        <taxon>Ciliophora</taxon>
        <taxon>Intramacronucleata</taxon>
        <taxon>Oligohymenophorea</taxon>
        <taxon>Scuticociliatia</taxon>
        <taxon>Philasterida</taxon>
        <taxon>Pseudocohnilembidae</taxon>
        <taxon>Pseudocohnilembus</taxon>
    </lineage>
</organism>
<evidence type="ECO:0000313" key="6">
    <source>
        <dbReference type="Proteomes" id="UP000054937"/>
    </source>
</evidence>
<gene>
    <name evidence="5" type="ORF">PPERSA_08524</name>
</gene>
<dbReference type="Proteomes" id="UP000054937">
    <property type="component" value="Unassembled WGS sequence"/>
</dbReference>
<comment type="caution">
    <text evidence="5">The sequence shown here is derived from an EMBL/GenBank/DDBJ whole genome shotgun (WGS) entry which is preliminary data.</text>
</comment>
<name>A0A0V0R6L5_PSEPJ</name>
<keyword evidence="3" id="KW-1133">Transmembrane helix</keyword>
<accession>A0A0V0R6L5</accession>